<evidence type="ECO:0000256" key="6">
    <source>
        <dbReference type="ARBA" id="ARBA00022807"/>
    </source>
</evidence>
<name>A0A7J7GD57_CAMSI</name>
<comment type="caution">
    <text evidence="11">The sequence shown here is derived from an EMBL/GenBank/DDBJ whole genome shotgun (WGS) entry which is preliminary data.</text>
</comment>
<dbReference type="PANTHER" id="PTHR24006:SF747">
    <property type="entry name" value="UBIQUITIN CARBOXYL-TERMINAL HYDROLASE 20"/>
    <property type="match status" value="1"/>
</dbReference>
<evidence type="ECO:0000313" key="11">
    <source>
        <dbReference type="EMBL" id="KAF5938709.1"/>
    </source>
</evidence>
<evidence type="ECO:0000256" key="8">
    <source>
        <dbReference type="RuleBase" id="RU366025"/>
    </source>
</evidence>
<dbReference type="PROSITE" id="PS50235">
    <property type="entry name" value="USP_3"/>
    <property type="match status" value="1"/>
</dbReference>
<keyword evidence="12" id="KW-1185">Reference proteome</keyword>
<dbReference type="SUPFAM" id="SSF54001">
    <property type="entry name" value="Cysteine proteinases"/>
    <property type="match status" value="1"/>
</dbReference>
<comment type="similarity">
    <text evidence="2 8">Belongs to the peptidase C19 family.</text>
</comment>
<dbReference type="InterPro" id="IPR050164">
    <property type="entry name" value="Peptidase_C19"/>
</dbReference>
<evidence type="ECO:0000256" key="1">
    <source>
        <dbReference type="ARBA" id="ARBA00000707"/>
    </source>
</evidence>
<dbReference type="InterPro" id="IPR001394">
    <property type="entry name" value="Peptidase_C19_UCH"/>
</dbReference>
<reference evidence="11 12" key="2">
    <citation type="submission" date="2020-07" db="EMBL/GenBank/DDBJ databases">
        <title>Genome assembly of wild tea tree DASZ reveals pedigree and selection history of tea varieties.</title>
        <authorList>
            <person name="Zhang W."/>
        </authorList>
    </citation>
    <scope>NUCLEOTIDE SEQUENCE [LARGE SCALE GENOMIC DNA]</scope>
    <source>
        <strain evidence="12">cv. G240</strain>
        <tissue evidence="11">Leaf</tissue>
    </source>
</reference>
<feature type="compositionally biased region" description="Acidic residues" evidence="9">
    <location>
        <begin position="87"/>
        <end position="96"/>
    </location>
</feature>
<evidence type="ECO:0000256" key="5">
    <source>
        <dbReference type="ARBA" id="ARBA00022801"/>
    </source>
</evidence>
<evidence type="ECO:0000256" key="2">
    <source>
        <dbReference type="ARBA" id="ARBA00009085"/>
    </source>
</evidence>
<evidence type="ECO:0000256" key="3">
    <source>
        <dbReference type="ARBA" id="ARBA00022670"/>
    </source>
</evidence>
<dbReference type="InterPro" id="IPR028889">
    <property type="entry name" value="USP"/>
</dbReference>
<dbReference type="Gene3D" id="3.90.70.10">
    <property type="entry name" value="Cysteine proteinases"/>
    <property type="match status" value="1"/>
</dbReference>
<feature type="compositionally biased region" description="Polar residues" evidence="9">
    <location>
        <begin position="710"/>
        <end position="719"/>
    </location>
</feature>
<protein>
    <recommendedName>
        <fullName evidence="8">Ubiquitin carboxyl-terminal hydrolase</fullName>
        <ecNumber evidence="8">3.4.19.12</ecNumber>
    </recommendedName>
</protein>
<evidence type="ECO:0000313" key="12">
    <source>
        <dbReference type="Proteomes" id="UP000593564"/>
    </source>
</evidence>
<keyword evidence="5 8" id="KW-0378">Hydrolase</keyword>
<proteinExistence type="inferred from homology"/>
<dbReference type="EMBL" id="JACBKZ010000011">
    <property type="protein sequence ID" value="KAF5938709.1"/>
    <property type="molecule type" value="Genomic_DNA"/>
</dbReference>
<keyword evidence="4 8" id="KW-0833">Ubl conjugation pathway</keyword>
<comment type="catalytic activity">
    <reaction evidence="1 8">
        <text>Thiol-dependent hydrolysis of ester, thioester, amide, peptide and isopeptide bonds formed by the C-terminal Gly of ubiquitin (a 76-residue protein attached to proteins as an intracellular targeting signal).</text>
        <dbReference type="EC" id="3.4.19.12"/>
    </reaction>
</comment>
<dbReference type="FunFam" id="3.90.70.10:FF:000116">
    <property type="entry name" value="Ubiquitin carboxyl-terminal hydrolase 20"/>
    <property type="match status" value="1"/>
</dbReference>
<feature type="region of interest" description="Disordered" evidence="9">
    <location>
        <begin position="708"/>
        <end position="756"/>
    </location>
</feature>
<keyword evidence="6 8" id="KW-0788">Thiol protease</keyword>
<comment type="function">
    <text evidence="7 8">Recognizes and hydrolyzes the peptide bond at the C-terminal Gly of ubiquitin. Involved in the processing of poly-ubiquitin precursors as well as that of ubiquitinated proteins.</text>
</comment>
<dbReference type="Pfam" id="PF00443">
    <property type="entry name" value="UCH"/>
    <property type="match status" value="1"/>
</dbReference>
<dbReference type="GO" id="GO:0005634">
    <property type="term" value="C:nucleus"/>
    <property type="evidence" value="ECO:0007669"/>
    <property type="project" value="TreeGrafter"/>
</dbReference>
<feature type="region of interest" description="Disordered" evidence="9">
    <location>
        <begin position="1"/>
        <end position="128"/>
    </location>
</feature>
<feature type="compositionally biased region" description="Low complexity" evidence="9">
    <location>
        <begin position="47"/>
        <end position="62"/>
    </location>
</feature>
<dbReference type="PROSITE" id="PS00973">
    <property type="entry name" value="USP_2"/>
    <property type="match status" value="1"/>
</dbReference>
<keyword evidence="3 8" id="KW-0645">Protease</keyword>
<gene>
    <name evidence="11" type="ORF">HYC85_022968</name>
</gene>
<dbReference type="GO" id="GO:0016579">
    <property type="term" value="P:protein deubiquitination"/>
    <property type="evidence" value="ECO:0007669"/>
    <property type="project" value="InterPro"/>
</dbReference>
<dbReference type="PROSITE" id="PS00972">
    <property type="entry name" value="USP_1"/>
    <property type="match status" value="1"/>
</dbReference>
<evidence type="ECO:0000256" key="4">
    <source>
        <dbReference type="ARBA" id="ARBA00022786"/>
    </source>
</evidence>
<dbReference type="InterPro" id="IPR038765">
    <property type="entry name" value="Papain-like_cys_pep_sf"/>
</dbReference>
<feature type="compositionally biased region" description="Polar residues" evidence="9">
    <location>
        <begin position="99"/>
        <end position="119"/>
    </location>
</feature>
<dbReference type="GO" id="GO:0004843">
    <property type="term" value="F:cysteine-type deubiquitinase activity"/>
    <property type="evidence" value="ECO:0007669"/>
    <property type="project" value="UniProtKB-UniRule"/>
</dbReference>
<dbReference type="AlphaFoldDB" id="A0A7J7GD57"/>
<evidence type="ECO:0000256" key="7">
    <source>
        <dbReference type="ARBA" id="ARBA00037450"/>
    </source>
</evidence>
<sequence>MDTHLTEPRELDSSTFDSVDLKQTLDGFSPNSPSPPPPIETLDDLFNSSSGPSDSNADDSSNFDYLSPCPDETLEDQSDSALFLDVDSQEDEEEDDTLHSSPVNTAPAYSSSHWSTTPWDSRRGKSEDTKALSLDWPEPWLLGEELKPSELGLSELWSLQEEIETKPLVSVYVDWYNEIKPAIVGSGLANLGNTCFLNAVLQCFTYTVPLIQGLWSYYHPRPCYRDIEGFCVLCSLRYHIELSLTSMGRVVTPWTFVDNLSYLSSNFQRFQQEDAHEFLQCFLDRLESCYIYSNMKDMAFPLEDENLVKQVFGGRLISKLQCCNCGHCSDTYEPLIDLSLEIEDVGSLPSALESFTRVEKIEDPETKFTCEKCKERVSVEKQLLLDQAPSVAAFHLKRFKNDGSYVEKIDKFVEFPLELNLLPYTSASQNNNVELKYDLYAIVVHIGFSSTSGHYYSFVRSAPDAWFRLDDSKVVRVREDYALSQEAYILFYAKRGTPWLSSLMETDKSSVDPTVSNNSPKSVLDNVDHISTSSPHVANNCSCEINKAREDVVGISVEPSNGFRHDGVEGNESQRLSTPVPLEISNSTSGASCEVEKSYLHLFLQKIVAIESLMKLRTVPISLLQHPLAPLALIYMQKSLQVNSFFKVSFVYLCIASYSIPCGEPLSERQVPCKRELDNDLEEDSHRKQARKLLKNMPNTRSAELLAAMNGSQGSSNSKRGGRVELSSNRNDRPSSSHHKANLDSFLRPVAAGSLR</sequence>
<organism evidence="11 12">
    <name type="scientific">Camellia sinensis</name>
    <name type="common">Tea plant</name>
    <name type="synonym">Thea sinensis</name>
    <dbReference type="NCBI Taxonomy" id="4442"/>
    <lineage>
        <taxon>Eukaryota</taxon>
        <taxon>Viridiplantae</taxon>
        <taxon>Streptophyta</taxon>
        <taxon>Embryophyta</taxon>
        <taxon>Tracheophyta</taxon>
        <taxon>Spermatophyta</taxon>
        <taxon>Magnoliopsida</taxon>
        <taxon>eudicotyledons</taxon>
        <taxon>Gunneridae</taxon>
        <taxon>Pentapetalae</taxon>
        <taxon>asterids</taxon>
        <taxon>Ericales</taxon>
        <taxon>Theaceae</taxon>
        <taxon>Camellia</taxon>
    </lineage>
</organism>
<dbReference type="GO" id="GO:0005829">
    <property type="term" value="C:cytosol"/>
    <property type="evidence" value="ECO:0007669"/>
    <property type="project" value="TreeGrafter"/>
</dbReference>
<evidence type="ECO:0000256" key="9">
    <source>
        <dbReference type="SAM" id="MobiDB-lite"/>
    </source>
</evidence>
<feature type="compositionally biased region" description="Basic and acidic residues" evidence="9">
    <location>
        <begin position="1"/>
        <end position="12"/>
    </location>
</feature>
<dbReference type="PANTHER" id="PTHR24006">
    <property type="entry name" value="UBIQUITIN CARBOXYL-TERMINAL HYDROLASE"/>
    <property type="match status" value="1"/>
</dbReference>
<feature type="domain" description="USP" evidence="10">
    <location>
        <begin position="186"/>
        <end position="495"/>
    </location>
</feature>
<evidence type="ECO:0000259" key="10">
    <source>
        <dbReference type="PROSITE" id="PS50235"/>
    </source>
</evidence>
<accession>A0A7J7GD57</accession>
<dbReference type="Proteomes" id="UP000593564">
    <property type="component" value="Unassembled WGS sequence"/>
</dbReference>
<dbReference type="InterPro" id="IPR018200">
    <property type="entry name" value="USP_CS"/>
</dbReference>
<dbReference type="GO" id="GO:0006508">
    <property type="term" value="P:proteolysis"/>
    <property type="evidence" value="ECO:0007669"/>
    <property type="project" value="UniProtKB-KW"/>
</dbReference>
<dbReference type="EC" id="3.4.19.12" evidence="8"/>
<reference evidence="12" key="1">
    <citation type="journal article" date="2020" name="Nat. Commun.">
        <title>Genome assembly of wild tea tree DASZ reveals pedigree and selection history of tea varieties.</title>
        <authorList>
            <person name="Zhang W."/>
            <person name="Zhang Y."/>
            <person name="Qiu H."/>
            <person name="Guo Y."/>
            <person name="Wan H."/>
            <person name="Zhang X."/>
            <person name="Scossa F."/>
            <person name="Alseekh S."/>
            <person name="Zhang Q."/>
            <person name="Wang P."/>
            <person name="Xu L."/>
            <person name="Schmidt M.H."/>
            <person name="Jia X."/>
            <person name="Li D."/>
            <person name="Zhu A."/>
            <person name="Guo F."/>
            <person name="Chen W."/>
            <person name="Ni D."/>
            <person name="Usadel B."/>
            <person name="Fernie A.R."/>
            <person name="Wen W."/>
        </authorList>
    </citation>
    <scope>NUCLEOTIDE SEQUENCE [LARGE SCALE GENOMIC DNA]</scope>
    <source>
        <strain evidence="12">cv. G240</strain>
    </source>
</reference>